<dbReference type="InterPro" id="IPR050273">
    <property type="entry name" value="GppA/Ppx_hydrolase"/>
</dbReference>
<dbReference type="InterPro" id="IPR003695">
    <property type="entry name" value="Ppx_GppA_N"/>
</dbReference>
<dbReference type="GO" id="GO:0004309">
    <property type="term" value="F:exopolyphosphatase activity"/>
    <property type="evidence" value="ECO:0007669"/>
    <property type="project" value="TreeGrafter"/>
</dbReference>
<dbReference type="Proteomes" id="UP000626148">
    <property type="component" value="Unassembled WGS sequence"/>
</dbReference>
<keyword evidence="5" id="KW-1185">Reference proteome</keyword>
<dbReference type="Gene3D" id="1.10.3210.10">
    <property type="entry name" value="Hypothetical protein af1432"/>
    <property type="match status" value="1"/>
</dbReference>
<dbReference type="CDD" id="cd24053">
    <property type="entry name" value="ASKHA_NBD_EcPPX-GppA-like"/>
    <property type="match status" value="1"/>
</dbReference>
<sequence>MLKLSDFWRNRDEEMAAIDLGSNSFHMIVARLERGELKVLDRIKEPVRLGFGLCPDGTLDDLSQRRAIECLSRFGQRISHLPPHSVRAVGTRTLRKATNADPFLEKAEVALGHKIDVVSGAEEARLIYQGVAQSLDDELDRRLVVDIGGGSTEVIVGEQFQPLQLESLGMGCVALTREFFGEGSISRKSIKKATTYCLQKIEPVREEFLAVGWQRAIGCSGTIKSISKVAEAVTGQPVITRKLLDDLCDQAGQAKSIQDFKPDGLASDRQPVFLGGLIVLRAVFHGLGLETMEASPWALREGLLYDLIGRIDQGDVRSRSVTHLASRFHADEKQAQRVGDTAIRFLNDNREALGLNDAGPWSMYLRWASQLAEVGLDISHSQYHKHSAYIVQHCDLPGFSHEEQQRLTTLVGLHRKKPAQDAIASLPEEDQTMLPVLLAMFRVSFVLHRARTGSTSEGLHLRVQGADIELTAEPGWWESHGLTQADLEQEAQYLNKLGFKLTLQQAPKDDE</sequence>
<name>A0A918KVB3_9GAMM</name>
<protein>
    <submittedName>
        <fullName evidence="4">Exopolyphosphatase</fullName>
    </submittedName>
</protein>
<feature type="domain" description="Ppx/GppA phosphatase N-terminal" evidence="2">
    <location>
        <begin position="28"/>
        <end position="308"/>
    </location>
</feature>
<evidence type="ECO:0000313" key="4">
    <source>
        <dbReference type="EMBL" id="GGX75288.1"/>
    </source>
</evidence>
<dbReference type="AlphaFoldDB" id="A0A918KVB3"/>
<organism evidence="4 5">
    <name type="scientific">Saccharospirillum salsuginis</name>
    <dbReference type="NCBI Taxonomy" id="418750"/>
    <lineage>
        <taxon>Bacteria</taxon>
        <taxon>Pseudomonadati</taxon>
        <taxon>Pseudomonadota</taxon>
        <taxon>Gammaproteobacteria</taxon>
        <taxon>Oceanospirillales</taxon>
        <taxon>Saccharospirillaceae</taxon>
        <taxon>Saccharospirillum</taxon>
    </lineage>
</organism>
<evidence type="ECO:0000313" key="5">
    <source>
        <dbReference type="Proteomes" id="UP000626148"/>
    </source>
</evidence>
<dbReference type="FunFam" id="3.30.420.40:FF:000023">
    <property type="entry name" value="Guanosine-5'-triphosphate,3'-diphosphate pyrophosphatase"/>
    <property type="match status" value="1"/>
</dbReference>
<dbReference type="InterPro" id="IPR048950">
    <property type="entry name" value="Ppx_GppA_C"/>
</dbReference>
<dbReference type="SUPFAM" id="SSF109604">
    <property type="entry name" value="HD-domain/PDEase-like"/>
    <property type="match status" value="1"/>
</dbReference>
<keyword evidence="1" id="KW-0378">Hydrolase</keyword>
<dbReference type="SUPFAM" id="SSF53067">
    <property type="entry name" value="Actin-like ATPase domain"/>
    <property type="match status" value="2"/>
</dbReference>
<dbReference type="Gene3D" id="3.30.420.40">
    <property type="match status" value="1"/>
</dbReference>
<dbReference type="EMBL" id="BMXR01000021">
    <property type="protein sequence ID" value="GGX75288.1"/>
    <property type="molecule type" value="Genomic_DNA"/>
</dbReference>
<dbReference type="InterPro" id="IPR043129">
    <property type="entry name" value="ATPase_NBD"/>
</dbReference>
<dbReference type="PANTHER" id="PTHR30005:SF14">
    <property type="entry name" value="EXOPOLYPHOSPHATASE"/>
    <property type="match status" value="1"/>
</dbReference>
<comment type="caution">
    <text evidence="4">The sequence shown here is derived from an EMBL/GenBank/DDBJ whole genome shotgun (WGS) entry which is preliminary data.</text>
</comment>
<evidence type="ECO:0000259" key="3">
    <source>
        <dbReference type="Pfam" id="PF21447"/>
    </source>
</evidence>
<evidence type="ECO:0000259" key="2">
    <source>
        <dbReference type="Pfam" id="PF02541"/>
    </source>
</evidence>
<gene>
    <name evidence="4" type="primary">ppx</name>
    <name evidence="4" type="ORF">GCM10007392_48040</name>
</gene>
<reference evidence="4" key="1">
    <citation type="journal article" date="2014" name="Int. J. Syst. Evol. Microbiol.">
        <title>Complete genome sequence of Corynebacterium casei LMG S-19264T (=DSM 44701T), isolated from a smear-ripened cheese.</title>
        <authorList>
            <consortium name="US DOE Joint Genome Institute (JGI-PGF)"/>
            <person name="Walter F."/>
            <person name="Albersmeier A."/>
            <person name="Kalinowski J."/>
            <person name="Ruckert C."/>
        </authorList>
    </citation>
    <scope>NUCLEOTIDE SEQUENCE</scope>
    <source>
        <strain evidence="4">KCTC 22169</strain>
    </source>
</reference>
<reference evidence="4" key="2">
    <citation type="submission" date="2020-09" db="EMBL/GenBank/DDBJ databases">
        <authorList>
            <person name="Sun Q."/>
            <person name="Kim S."/>
        </authorList>
    </citation>
    <scope>NUCLEOTIDE SEQUENCE</scope>
    <source>
        <strain evidence="4">KCTC 22169</strain>
    </source>
</reference>
<dbReference type="Gene3D" id="3.30.420.150">
    <property type="entry name" value="Exopolyphosphatase. Domain 2"/>
    <property type="match status" value="1"/>
</dbReference>
<proteinExistence type="predicted"/>
<dbReference type="InterPro" id="IPR030673">
    <property type="entry name" value="PyroPPase_GppA_Ppx"/>
</dbReference>
<dbReference type="GO" id="GO:0006798">
    <property type="term" value="P:polyphosphate catabolic process"/>
    <property type="evidence" value="ECO:0007669"/>
    <property type="project" value="TreeGrafter"/>
</dbReference>
<dbReference type="Pfam" id="PF02541">
    <property type="entry name" value="Ppx-GppA"/>
    <property type="match status" value="1"/>
</dbReference>
<accession>A0A918KVB3</accession>
<evidence type="ECO:0000256" key="1">
    <source>
        <dbReference type="ARBA" id="ARBA00022801"/>
    </source>
</evidence>
<dbReference type="PIRSF" id="PIRSF001267">
    <property type="entry name" value="Pyrophosphatase_GppA_Ppx"/>
    <property type="match status" value="1"/>
</dbReference>
<feature type="domain" description="Ppx/GppA phosphatase C-terminal" evidence="3">
    <location>
        <begin position="316"/>
        <end position="490"/>
    </location>
</feature>
<dbReference type="RefSeq" id="WP_189613642.1">
    <property type="nucleotide sequence ID" value="NZ_BMXR01000021.1"/>
</dbReference>
<dbReference type="Pfam" id="PF21447">
    <property type="entry name" value="Ppx-GppA_III"/>
    <property type="match status" value="1"/>
</dbReference>
<dbReference type="PANTHER" id="PTHR30005">
    <property type="entry name" value="EXOPOLYPHOSPHATASE"/>
    <property type="match status" value="1"/>
</dbReference>